<sequence>MSLFNFFLGIPGLGDKEPDPVGTIKKMHTIFFRDVETERGKDATVEVAKKYEIILAEMTEKFEKIIEMMENKKEELSKESDNYLNELEELEKKAEKLEELLKTKIAGNYTYNNSNNSIFQPQSIMGPNPDINIDIFEIFLDTAYKIKIKKGEIAYQKKYEELESMYKNKISILNQEFDKKEQSSDSDIKELTSTIKEILNEMAIVKEKIVKLEEGIWHE</sequence>
<evidence type="ECO:0000313" key="2">
    <source>
        <dbReference type="EMBL" id="EFG29647.2"/>
    </source>
</evidence>
<proteinExistence type="predicted"/>
<dbReference type="RefSeq" id="WP_008819794.1">
    <property type="nucleotide sequence ID" value="NZ_GG770374.1"/>
</dbReference>
<gene>
    <name evidence="2" type="ORF">HMPREF0400_02302</name>
</gene>
<feature type="coiled-coil region" evidence="1">
    <location>
        <begin position="55"/>
        <end position="107"/>
    </location>
</feature>
<organism evidence="2 3">
    <name type="scientific">Fusobacterium periodonticum 1_1_41FAA</name>
    <dbReference type="NCBI Taxonomy" id="469621"/>
    <lineage>
        <taxon>Bacteria</taxon>
        <taxon>Fusobacteriati</taxon>
        <taxon>Fusobacteriota</taxon>
        <taxon>Fusobacteriia</taxon>
        <taxon>Fusobacteriales</taxon>
        <taxon>Fusobacteriaceae</taxon>
        <taxon>Fusobacterium</taxon>
    </lineage>
</organism>
<evidence type="ECO:0000313" key="3">
    <source>
        <dbReference type="Proteomes" id="UP000003964"/>
    </source>
</evidence>
<reference evidence="2 3" key="1">
    <citation type="submission" date="2010-03" db="EMBL/GenBank/DDBJ databases">
        <title>The Genome Sequence of Fusobacterium sp. 1_1_41FAA.</title>
        <authorList>
            <consortium name="The Broad Institute Genome Sequencing Platform"/>
            <person name="Ward D."/>
            <person name="Earl A."/>
            <person name="Feldgarden M."/>
            <person name="Gevers D."/>
            <person name="Young S.K."/>
            <person name="Zeng Q."/>
            <person name="Koehrsen M."/>
            <person name="Alvarado L."/>
            <person name="Berlin A."/>
            <person name="Borenstein D."/>
            <person name="Chapman S."/>
            <person name="Chen Z."/>
            <person name="Engels R."/>
            <person name="Freedman E."/>
            <person name="Gellesch M."/>
            <person name="Goldberg J."/>
            <person name="Griggs A."/>
            <person name="Gujja S."/>
            <person name="Heilman E."/>
            <person name="Heiman D."/>
            <person name="Hepburn T."/>
            <person name="Howarth C."/>
            <person name="Jen D."/>
            <person name="Larson L."/>
            <person name="Mehta T."/>
            <person name="Park D."/>
            <person name="Pearson M."/>
            <person name="Richards J."/>
            <person name="Roberts A."/>
            <person name="Saif S."/>
            <person name="Shea T."/>
            <person name="Shenoy N."/>
            <person name="Sisk P."/>
            <person name="Stolte C."/>
            <person name="Sykes S."/>
            <person name="Walk T."/>
            <person name="White J."/>
            <person name="Yandava C."/>
            <person name="Strauss J.C."/>
            <person name="Ambrose C.E."/>
            <person name="Allen-Vercoe E."/>
            <person name="Haas B."/>
            <person name="Henn M.R."/>
            <person name="Nusbaum C."/>
            <person name="Birren B."/>
        </authorList>
    </citation>
    <scope>NUCLEOTIDE SEQUENCE [LARGE SCALE GENOMIC DNA]</scope>
    <source>
        <strain evidence="2 3">1_1_41FAA</strain>
    </source>
</reference>
<dbReference type="AlphaFoldDB" id="D6LDF7"/>
<protein>
    <submittedName>
        <fullName evidence="2">Uncharacterized protein</fullName>
    </submittedName>
</protein>
<keyword evidence="1" id="KW-0175">Coiled coil</keyword>
<dbReference type="Proteomes" id="UP000003964">
    <property type="component" value="Unassembled WGS sequence"/>
</dbReference>
<feature type="coiled-coil region" evidence="1">
    <location>
        <begin position="188"/>
        <end position="215"/>
    </location>
</feature>
<accession>D6LDF7</accession>
<evidence type="ECO:0000256" key="1">
    <source>
        <dbReference type="SAM" id="Coils"/>
    </source>
</evidence>
<name>D6LDF7_9FUSO</name>
<dbReference type="EMBL" id="GG770374">
    <property type="protein sequence ID" value="EFG29647.2"/>
    <property type="molecule type" value="Genomic_DNA"/>
</dbReference>